<dbReference type="OrthoDB" id="5187772at2"/>
<keyword evidence="3" id="KW-1185">Reference proteome</keyword>
<comment type="caution">
    <text evidence="2">The sequence shown here is derived from an EMBL/GenBank/DDBJ whole genome shotgun (WGS) entry which is preliminary data.</text>
</comment>
<dbReference type="PANTHER" id="PTHR42951:SF22">
    <property type="entry name" value="METALLO BETA-LACTAMASE SUPERFAMILY LIPOPROTEIN"/>
    <property type="match status" value="1"/>
</dbReference>
<dbReference type="InterPro" id="IPR036866">
    <property type="entry name" value="RibonucZ/Hydroxyglut_hydro"/>
</dbReference>
<protein>
    <submittedName>
        <fullName evidence="2">MBL fold metallo-hydrolase</fullName>
    </submittedName>
</protein>
<sequence length="265" mass="27287">MAGLAEVTRTVLVATHDFCTHTTTVVVGDDGGCLVVDPGVTPAELSDLAGALTARGLRVAAGFATHPHWDHVLWSRALGDPPRFASAATTAAAAAGRAAGPAEARDVGVDVDGDLFGLLTPLPYGVGSVPWHGPRVDVVEHRAHAPGHAALVVADEGVLVAGDLLSDLEVPLLDLAAADPLGDYVAALDLIEALAGDARFVVPGHGHVGDASDLRRRLAADRRYLADLAAGRGDDDPRLAEGVADDWLVGDHRAQQAAVAARRRP</sequence>
<dbReference type="GO" id="GO:0016787">
    <property type="term" value="F:hydrolase activity"/>
    <property type="evidence" value="ECO:0007669"/>
    <property type="project" value="UniProtKB-KW"/>
</dbReference>
<organism evidence="2 3">
    <name type="scientific">Jiangella ureilytica</name>
    <dbReference type="NCBI Taxonomy" id="2530374"/>
    <lineage>
        <taxon>Bacteria</taxon>
        <taxon>Bacillati</taxon>
        <taxon>Actinomycetota</taxon>
        <taxon>Actinomycetes</taxon>
        <taxon>Jiangellales</taxon>
        <taxon>Jiangellaceae</taxon>
        <taxon>Jiangella</taxon>
    </lineage>
</organism>
<evidence type="ECO:0000313" key="2">
    <source>
        <dbReference type="EMBL" id="TDC53919.1"/>
    </source>
</evidence>
<accession>A0A4R4RWW9</accession>
<dbReference type="Gene3D" id="3.60.15.10">
    <property type="entry name" value="Ribonuclease Z/Hydroxyacylglutathione hydrolase-like"/>
    <property type="match status" value="1"/>
</dbReference>
<dbReference type="InterPro" id="IPR050855">
    <property type="entry name" value="NDM-1-like"/>
</dbReference>
<dbReference type="PANTHER" id="PTHR42951">
    <property type="entry name" value="METALLO-BETA-LACTAMASE DOMAIN-CONTAINING"/>
    <property type="match status" value="1"/>
</dbReference>
<dbReference type="EMBL" id="SMKL01000006">
    <property type="protein sequence ID" value="TDC53919.1"/>
    <property type="molecule type" value="Genomic_DNA"/>
</dbReference>
<evidence type="ECO:0000313" key="3">
    <source>
        <dbReference type="Proteomes" id="UP000295621"/>
    </source>
</evidence>
<dbReference type="AlphaFoldDB" id="A0A4R4RWW9"/>
<keyword evidence="2" id="KW-0378">Hydrolase</keyword>
<gene>
    <name evidence="2" type="ORF">E1212_03745</name>
</gene>
<feature type="domain" description="Metallo-beta-lactamase" evidence="1">
    <location>
        <begin position="21"/>
        <end position="205"/>
    </location>
</feature>
<dbReference type="Pfam" id="PF00753">
    <property type="entry name" value="Lactamase_B"/>
    <property type="match status" value="1"/>
</dbReference>
<dbReference type="InterPro" id="IPR001279">
    <property type="entry name" value="Metallo-B-lactamas"/>
</dbReference>
<dbReference type="RefSeq" id="WP_131979334.1">
    <property type="nucleotide sequence ID" value="NZ_SMKL01000006.1"/>
</dbReference>
<name>A0A4R4RWW9_9ACTN</name>
<reference evidence="2 3" key="1">
    <citation type="submission" date="2019-02" db="EMBL/GenBank/DDBJ databases">
        <title>Draft genome sequences of novel Actinobacteria.</title>
        <authorList>
            <person name="Sahin N."/>
            <person name="Ay H."/>
            <person name="Saygin H."/>
        </authorList>
    </citation>
    <scope>NUCLEOTIDE SEQUENCE [LARGE SCALE GENOMIC DNA]</scope>
    <source>
        <strain evidence="2 3">KC603</strain>
    </source>
</reference>
<dbReference type="SMART" id="SM00849">
    <property type="entry name" value="Lactamase_B"/>
    <property type="match status" value="1"/>
</dbReference>
<evidence type="ECO:0000259" key="1">
    <source>
        <dbReference type="SMART" id="SM00849"/>
    </source>
</evidence>
<proteinExistence type="predicted"/>
<dbReference type="SUPFAM" id="SSF56281">
    <property type="entry name" value="Metallo-hydrolase/oxidoreductase"/>
    <property type="match status" value="1"/>
</dbReference>
<dbReference type="Proteomes" id="UP000295621">
    <property type="component" value="Unassembled WGS sequence"/>
</dbReference>